<feature type="transmembrane region" description="Helical" evidence="1">
    <location>
        <begin position="107"/>
        <end position="126"/>
    </location>
</feature>
<gene>
    <name evidence="2" type="ORF">ACFSBX_19140</name>
</gene>
<comment type="caution">
    <text evidence="2">The sequence shown here is derived from an EMBL/GenBank/DDBJ whole genome shotgun (WGS) entry which is preliminary data.</text>
</comment>
<reference evidence="2 3" key="1">
    <citation type="journal article" date="2019" name="Int. J. Syst. Evol. Microbiol.">
        <title>The Global Catalogue of Microorganisms (GCM) 10K type strain sequencing project: providing services to taxonomists for standard genome sequencing and annotation.</title>
        <authorList>
            <consortium name="The Broad Institute Genomics Platform"/>
            <consortium name="The Broad Institute Genome Sequencing Center for Infectious Disease"/>
            <person name="Wu L."/>
            <person name="Ma J."/>
        </authorList>
    </citation>
    <scope>NUCLEOTIDE SEQUENCE [LARGE SCALE GENOMIC DNA]</scope>
    <source>
        <strain evidence="2 3">CGMCC 1.12121</strain>
    </source>
</reference>
<feature type="transmembrane region" description="Helical" evidence="1">
    <location>
        <begin position="386"/>
        <end position="404"/>
    </location>
</feature>
<keyword evidence="1" id="KW-0812">Transmembrane</keyword>
<keyword evidence="1" id="KW-0472">Membrane</keyword>
<sequence length="537" mass="57714">MAPGFGSSALRSPNVWIGGAAVSDLLARLPEDVLVPLVSLLGGTVGPESVAAATTWLLFATVFYTFTPLVYTYLDWLQSEARGFRAVFTASAVSAGLLFEYVEGVRLTAGIAVLMIASAAAMLWYLSRVRGWSLFDPEGNGVEVLQLVSPHRDVSEELRADFAREGLVGVAGRVAYLAAVGILLTFPVFLSGVISQLFVYAYPLPDLLFLGWAVVAAVSPRLTIGPSRGQVLDVEFDLERYLLDSLENVSRSVQGLFLTTFVVLGAFVATGYLFFAVTLGSQMARPSLALLGGSILELGLDAWVTVWGLSGLVAMLGFAGTFFLWLWVRELQRLPHFLDAWEGRETTEGAPIARPAGFVALPLFAVLASAAYVFAVSAPGTSPVEYAFALCWPLVLGLGWWVANRSREPQPLTHENLWIAVGLYVETVSVWFLSRAITVATASGSPSVGAIFAALNLPVVLGFITAFPTLLPYVSRYEDRDVEGRSYALVWFLIAVAVLAALTSQIATNPVRFQLRLLAGAASLGSVALALVRRHDL</sequence>
<feature type="transmembrane region" description="Helical" evidence="1">
    <location>
        <begin position="200"/>
        <end position="218"/>
    </location>
</feature>
<name>A0ABD6CSG6_9EURY</name>
<feature type="transmembrane region" description="Helical" evidence="1">
    <location>
        <begin position="174"/>
        <end position="194"/>
    </location>
</feature>
<keyword evidence="1" id="KW-1133">Transmembrane helix</keyword>
<evidence type="ECO:0000256" key="1">
    <source>
        <dbReference type="SAM" id="Phobius"/>
    </source>
</evidence>
<feature type="transmembrane region" description="Helical" evidence="1">
    <location>
        <begin position="513"/>
        <end position="532"/>
    </location>
</feature>
<feature type="transmembrane region" description="Helical" evidence="1">
    <location>
        <begin position="256"/>
        <end position="284"/>
    </location>
</feature>
<feature type="transmembrane region" description="Helical" evidence="1">
    <location>
        <begin position="486"/>
        <end position="507"/>
    </location>
</feature>
<keyword evidence="3" id="KW-1185">Reference proteome</keyword>
<organism evidence="2 3">
    <name type="scientific">Halobellus rarus</name>
    <dbReference type="NCBI Taxonomy" id="1126237"/>
    <lineage>
        <taxon>Archaea</taxon>
        <taxon>Methanobacteriati</taxon>
        <taxon>Methanobacteriota</taxon>
        <taxon>Stenosarchaea group</taxon>
        <taxon>Halobacteria</taxon>
        <taxon>Halobacteriales</taxon>
        <taxon>Haloferacaceae</taxon>
        <taxon>Halobellus</taxon>
    </lineage>
</organism>
<feature type="transmembrane region" description="Helical" evidence="1">
    <location>
        <begin position="304"/>
        <end position="328"/>
    </location>
</feature>
<feature type="transmembrane region" description="Helical" evidence="1">
    <location>
        <begin position="449"/>
        <end position="474"/>
    </location>
</feature>
<dbReference type="Proteomes" id="UP001597085">
    <property type="component" value="Unassembled WGS sequence"/>
</dbReference>
<evidence type="ECO:0000313" key="2">
    <source>
        <dbReference type="EMBL" id="MFD1601051.1"/>
    </source>
</evidence>
<dbReference type="RefSeq" id="WP_256422062.1">
    <property type="nucleotide sequence ID" value="NZ_JANHDI010000010.1"/>
</dbReference>
<evidence type="ECO:0000313" key="3">
    <source>
        <dbReference type="Proteomes" id="UP001597085"/>
    </source>
</evidence>
<dbReference type="EMBL" id="JBHUDK010000035">
    <property type="protein sequence ID" value="MFD1601051.1"/>
    <property type="molecule type" value="Genomic_DNA"/>
</dbReference>
<accession>A0ABD6CSG6</accession>
<protein>
    <submittedName>
        <fullName evidence="2">Uncharacterized protein</fullName>
    </submittedName>
</protein>
<feature type="transmembrane region" description="Helical" evidence="1">
    <location>
        <begin position="50"/>
        <end position="71"/>
    </location>
</feature>
<feature type="transmembrane region" description="Helical" evidence="1">
    <location>
        <begin position="83"/>
        <end position="101"/>
    </location>
</feature>
<dbReference type="AlphaFoldDB" id="A0ABD6CSG6"/>
<feature type="transmembrane region" description="Helical" evidence="1">
    <location>
        <begin position="356"/>
        <end position="374"/>
    </location>
</feature>
<proteinExistence type="predicted"/>
<feature type="transmembrane region" description="Helical" evidence="1">
    <location>
        <begin position="416"/>
        <end position="437"/>
    </location>
</feature>